<organism evidence="9 10">
    <name type="scientific">Bifidobacterium commune</name>
    <dbReference type="NCBI Taxonomy" id="1505727"/>
    <lineage>
        <taxon>Bacteria</taxon>
        <taxon>Bacillati</taxon>
        <taxon>Actinomycetota</taxon>
        <taxon>Actinomycetes</taxon>
        <taxon>Bifidobacteriales</taxon>
        <taxon>Bifidobacteriaceae</taxon>
        <taxon>Bifidobacterium</taxon>
    </lineage>
</organism>
<accession>A0A1C4H0F5</accession>
<feature type="domain" description="POTRA" evidence="8">
    <location>
        <begin position="247"/>
        <end position="311"/>
    </location>
</feature>
<feature type="compositionally biased region" description="Basic and acidic residues" evidence="6">
    <location>
        <begin position="78"/>
        <end position="90"/>
    </location>
</feature>
<feature type="compositionally biased region" description="Basic residues" evidence="6">
    <location>
        <begin position="44"/>
        <end position="56"/>
    </location>
</feature>
<keyword evidence="3 7" id="KW-0812">Transmembrane</keyword>
<dbReference type="PANTHER" id="PTHR37820:SF1">
    <property type="entry name" value="CELL DIVISION PROTEIN FTSQ"/>
    <property type="match status" value="1"/>
</dbReference>
<dbReference type="GO" id="GO:0051301">
    <property type="term" value="P:cell division"/>
    <property type="evidence" value="ECO:0007669"/>
    <property type="project" value="UniProtKB-KW"/>
</dbReference>
<evidence type="ECO:0000256" key="1">
    <source>
        <dbReference type="ARBA" id="ARBA00022475"/>
    </source>
</evidence>
<keyword evidence="7" id="KW-0472">Membrane</keyword>
<evidence type="ECO:0000259" key="8">
    <source>
        <dbReference type="Pfam" id="PF08478"/>
    </source>
</evidence>
<evidence type="ECO:0000256" key="2">
    <source>
        <dbReference type="ARBA" id="ARBA00022618"/>
    </source>
</evidence>
<sequence length="446" mass="48640">MNGRRIVSGQQEGSQPRSFSSHKTRVAVNDSDVDGKGQTNKHSGTSRRRRVTRKKQSSINASNDGTRRKSRSVSSDSRVPEVEKKKTPIKKERHSSSQRTSASIKTSSKSGPAGKGRQSRSLVRSQTRNFYGIDEPLSGEGNAGSQRSARSARSGTSMSKSEAGGFVDARQLRHEDLVRQTLEQTAGPLGVVARPKVIDFNARRKERRRISAWKTVVKVLVILAIAAAITLVAWVLFFSPVFRLDSSQIKVSGENEWVSKSHIVSIADKQAGKSLLLVSSRDAEQEFKDIPGVSKATVEKVYPKGLNVSITSQEPAAMLKTPNNNETAVDGHGRVLNTVENHSTTGIPVIEVDDVKASLHDRSVQQALLVLDFLPHDMRGAITKVTAKTQDSVTTELNGGERVIVWGDASDIKLKKAVVDKIINDPSKIGDKHQVDVSAPLRPIIK</sequence>
<dbReference type="EMBL" id="FMBL01000001">
    <property type="protein sequence ID" value="SCC78242.1"/>
    <property type="molecule type" value="Genomic_DNA"/>
</dbReference>
<evidence type="ECO:0000256" key="4">
    <source>
        <dbReference type="ARBA" id="ARBA00022989"/>
    </source>
</evidence>
<feature type="compositionally biased region" description="Polar residues" evidence="6">
    <location>
        <begin position="8"/>
        <end position="19"/>
    </location>
</feature>
<reference evidence="10" key="1">
    <citation type="submission" date="2016-08" db="EMBL/GenBank/DDBJ databases">
        <authorList>
            <person name="Varghese N."/>
            <person name="Submissions Spin"/>
        </authorList>
    </citation>
    <scope>NUCLEOTIDE SEQUENCE [LARGE SCALE GENOMIC DNA]</scope>
    <source>
        <strain evidence="10">R-52791</strain>
    </source>
</reference>
<keyword evidence="1" id="KW-1003">Cell membrane</keyword>
<keyword evidence="10" id="KW-1185">Reference proteome</keyword>
<dbReference type="Gene3D" id="3.10.20.310">
    <property type="entry name" value="membrane protein fhac"/>
    <property type="match status" value="1"/>
</dbReference>
<evidence type="ECO:0000313" key="9">
    <source>
        <dbReference type="EMBL" id="SCC78242.1"/>
    </source>
</evidence>
<keyword evidence="4 7" id="KW-1133">Transmembrane helix</keyword>
<dbReference type="PANTHER" id="PTHR37820">
    <property type="entry name" value="CELL DIVISION PROTEIN DIVIB"/>
    <property type="match status" value="1"/>
</dbReference>
<dbReference type="STRING" id="1505727.GA0061077_0166"/>
<keyword evidence="2 9" id="KW-0132">Cell division</keyword>
<evidence type="ECO:0000256" key="3">
    <source>
        <dbReference type="ARBA" id="ARBA00022692"/>
    </source>
</evidence>
<proteinExistence type="predicted"/>
<protein>
    <submittedName>
        <fullName evidence="9">Cell division protein FtsQ</fullName>
    </submittedName>
</protein>
<dbReference type="Proteomes" id="UP000242610">
    <property type="component" value="Unassembled WGS sequence"/>
</dbReference>
<dbReference type="InterPro" id="IPR050487">
    <property type="entry name" value="FtsQ_DivIB"/>
</dbReference>
<feature type="compositionally biased region" description="Low complexity" evidence="6">
    <location>
        <begin position="143"/>
        <end position="159"/>
    </location>
</feature>
<dbReference type="InterPro" id="IPR013685">
    <property type="entry name" value="POTRA_FtsQ_type"/>
</dbReference>
<feature type="compositionally biased region" description="Polar residues" evidence="6">
    <location>
        <begin position="97"/>
        <end position="110"/>
    </location>
</feature>
<gene>
    <name evidence="9" type="ORF">GA0061077_0166</name>
</gene>
<dbReference type="Pfam" id="PF08478">
    <property type="entry name" value="POTRA_1"/>
    <property type="match status" value="1"/>
</dbReference>
<dbReference type="AlphaFoldDB" id="A0A1C4H0F5"/>
<dbReference type="GO" id="GO:0005886">
    <property type="term" value="C:plasma membrane"/>
    <property type="evidence" value="ECO:0007669"/>
    <property type="project" value="TreeGrafter"/>
</dbReference>
<evidence type="ECO:0000313" key="10">
    <source>
        <dbReference type="Proteomes" id="UP000242610"/>
    </source>
</evidence>
<feature type="transmembrane region" description="Helical" evidence="7">
    <location>
        <begin position="215"/>
        <end position="237"/>
    </location>
</feature>
<name>A0A1C4H0F5_9BIFI</name>
<feature type="region of interest" description="Disordered" evidence="6">
    <location>
        <begin position="1"/>
        <end position="165"/>
    </location>
</feature>
<evidence type="ECO:0000256" key="6">
    <source>
        <dbReference type="SAM" id="MobiDB-lite"/>
    </source>
</evidence>
<evidence type="ECO:0000256" key="5">
    <source>
        <dbReference type="ARBA" id="ARBA00023306"/>
    </source>
</evidence>
<keyword evidence="5" id="KW-0131">Cell cycle</keyword>
<feature type="compositionally biased region" description="Polar residues" evidence="6">
    <location>
        <begin position="119"/>
        <end position="129"/>
    </location>
</feature>
<evidence type="ECO:0000256" key="7">
    <source>
        <dbReference type="SAM" id="Phobius"/>
    </source>
</evidence>